<dbReference type="InterPro" id="IPR026847">
    <property type="entry name" value="VPS13"/>
</dbReference>
<dbReference type="Pfam" id="PF12624">
    <property type="entry name" value="VPS13_N"/>
    <property type="match status" value="1"/>
</dbReference>
<organism evidence="3 4">
    <name type="scientific">Callosobruchus maculatus</name>
    <name type="common">Southern cowpea weevil</name>
    <name type="synonym">Pulse bruchid</name>
    <dbReference type="NCBI Taxonomy" id="64391"/>
    <lineage>
        <taxon>Eukaryota</taxon>
        <taxon>Metazoa</taxon>
        <taxon>Ecdysozoa</taxon>
        <taxon>Arthropoda</taxon>
        <taxon>Hexapoda</taxon>
        <taxon>Insecta</taxon>
        <taxon>Pterygota</taxon>
        <taxon>Neoptera</taxon>
        <taxon>Endopterygota</taxon>
        <taxon>Coleoptera</taxon>
        <taxon>Polyphaga</taxon>
        <taxon>Cucujiformia</taxon>
        <taxon>Chrysomeloidea</taxon>
        <taxon>Chrysomelidae</taxon>
        <taxon>Bruchinae</taxon>
        <taxon>Bruchini</taxon>
        <taxon>Callosobruchus</taxon>
    </lineage>
</organism>
<dbReference type="GO" id="GO:0007005">
    <property type="term" value="P:mitochondrion organization"/>
    <property type="evidence" value="ECO:0007669"/>
    <property type="project" value="TreeGrafter"/>
</dbReference>
<dbReference type="PANTHER" id="PTHR16166">
    <property type="entry name" value="VACUOLAR PROTEIN SORTING-ASSOCIATED PROTEIN VPS13"/>
    <property type="match status" value="1"/>
</dbReference>
<keyword evidence="1" id="KW-0813">Transport</keyword>
<evidence type="ECO:0000313" key="3">
    <source>
        <dbReference type="EMBL" id="VEN49538.1"/>
    </source>
</evidence>
<reference evidence="3 4" key="1">
    <citation type="submission" date="2019-01" db="EMBL/GenBank/DDBJ databases">
        <authorList>
            <person name="Sayadi A."/>
        </authorList>
    </citation>
    <scope>NUCLEOTIDE SEQUENCE [LARGE SCALE GENOMIC DNA]</scope>
</reference>
<proteinExistence type="predicted"/>
<protein>
    <recommendedName>
        <fullName evidence="2">Chorein N-terminal domain-containing protein</fullName>
    </recommendedName>
</protein>
<dbReference type="EMBL" id="CAACVG010008375">
    <property type="protein sequence ID" value="VEN49538.1"/>
    <property type="molecule type" value="Genomic_DNA"/>
</dbReference>
<evidence type="ECO:0000256" key="1">
    <source>
        <dbReference type="ARBA" id="ARBA00022448"/>
    </source>
</evidence>
<evidence type="ECO:0000313" key="4">
    <source>
        <dbReference type="Proteomes" id="UP000410492"/>
    </source>
</evidence>
<sequence>MLEGLVAWVLNNYLGKYVQLNTDQLSIALLSGKVELENLPLKEDALRHLGLPIIIKTGFIGKVQLHIPVRQIRSAPWVIIIEQLYLVASPLPLHEWDNEAEELARHDQKLNALDTLEAKWRLDRDVQDLNSAYYASSYSSWYSYGTGLVTEILENLQLRIQDVHIRYEDNISVPSKCIAFGITIESLIAQSCDSSWQPGFVQASKSEESFKLLELQKFALYWMTLEESGLLSNLTVAQLAEAMSPGKIKKTTKNYIVPSVSVQAHLKRNRSTHPLRSSTPRIVCDLIVEEVALSLIDWQYDQIVSCVRGLDDIARLRSYRRFKPSATAKQDPKAWWLYAISSFYPGGQPNVCRPRPTWESCLRRAGQNVRYVEVYKKLLASPTAALGPDEVKLKNEVEWEREFDELKTLREVWQ</sequence>
<dbReference type="PANTHER" id="PTHR16166:SF141">
    <property type="entry name" value="INTERMEMBRANE LIPID TRANSFER PROTEIN VPS13D"/>
    <property type="match status" value="1"/>
</dbReference>
<accession>A0A653CNN5</accession>
<dbReference type="Proteomes" id="UP000410492">
    <property type="component" value="Unassembled WGS sequence"/>
</dbReference>
<dbReference type="OrthoDB" id="272810at2759"/>
<evidence type="ECO:0000259" key="2">
    <source>
        <dbReference type="Pfam" id="PF12624"/>
    </source>
</evidence>
<dbReference type="GO" id="GO:0045053">
    <property type="term" value="P:protein retention in Golgi apparatus"/>
    <property type="evidence" value="ECO:0007669"/>
    <property type="project" value="TreeGrafter"/>
</dbReference>
<dbReference type="InterPro" id="IPR026854">
    <property type="entry name" value="VPS13_N"/>
</dbReference>
<feature type="domain" description="Chorein N-terminal" evidence="2">
    <location>
        <begin position="1"/>
        <end position="411"/>
    </location>
</feature>
<name>A0A653CNN5_CALMS</name>
<dbReference type="AlphaFoldDB" id="A0A653CNN5"/>
<gene>
    <name evidence="3" type="ORF">CALMAC_LOCUS10616</name>
</gene>
<dbReference type="GO" id="GO:0006623">
    <property type="term" value="P:protein targeting to vacuole"/>
    <property type="evidence" value="ECO:0007669"/>
    <property type="project" value="TreeGrafter"/>
</dbReference>
<keyword evidence="4" id="KW-1185">Reference proteome</keyword>